<reference evidence="1 2" key="1">
    <citation type="submission" date="2015-01" db="EMBL/GenBank/DDBJ databases">
        <title>Genome sequence of Mycobacterium llatzerense and Mycobacterium immunogenum recovered from brain abscess.</title>
        <authorList>
            <person name="Greninger A.L."/>
            <person name="Langelier C."/>
            <person name="Cunningham G."/>
            <person name="Chiu C.Y."/>
            <person name="Miller S."/>
        </authorList>
    </citation>
    <scope>NUCLEOTIDE SEQUENCE [LARGE SCALE GENOMIC DNA]</scope>
    <source>
        <strain evidence="1 2">CLUC14</strain>
    </source>
</reference>
<evidence type="ECO:0000313" key="1">
    <source>
        <dbReference type="EMBL" id="KIU18330.1"/>
    </source>
</evidence>
<gene>
    <name evidence="1" type="ORF">TL10_02460</name>
</gene>
<dbReference type="EMBL" id="JXST01000003">
    <property type="protein sequence ID" value="KIU18330.1"/>
    <property type="molecule type" value="Genomic_DNA"/>
</dbReference>
<dbReference type="STRING" id="280871.TL10_02460"/>
<name>A0A0D1LC14_9MYCO</name>
<dbReference type="PATRIC" id="fig|280871.6.peg.501"/>
<sequence length="86" mass="9074">MYDVRTDHKIVAFDSELMRLFNCADGTVIVTATRADGSWTVHADGVDDVTAADRPTAITAMTEQALAALPGAGYSTTVPYGLADLP</sequence>
<proteinExistence type="predicted"/>
<accession>A0A0D1LC14</accession>
<dbReference type="AlphaFoldDB" id="A0A0D1LC14"/>
<organism evidence="1 2">
    <name type="scientific">Mycolicibacterium llatzerense</name>
    <dbReference type="NCBI Taxonomy" id="280871"/>
    <lineage>
        <taxon>Bacteria</taxon>
        <taxon>Bacillati</taxon>
        <taxon>Actinomycetota</taxon>
        <taxon>Actinomycetes</taxon>
        <taxon>Mycobacteriales</taxon>
        <taxon>Mycobacteriaceae</taxon>
        <taxon>Mycolicibacterium</taxon>
    </lineage>
</organism>
<protein>
    <submittedName>
        <fullName evidence="1">Uncharacterized protein</fullName>
    </submittedName>
</protein>
<comment type="caution">
    <text evidence="1">The sequence shown here is derived from an EMBL/GenBank/DDBJ whole genome shotgun (WGS) entry which is preliminary data.</text>
</comment>
<dbReference type="OrthoDB" id="9949782at2"/>
<dbReference type="Proteomes" id="UP000032221">
    <property type="component" value="Unassembled WGS sequence"/>
</dbReference>
<evidence type="ECO:0000313" key="2">
    <source>
        <dbReference type="Proteomes" id="UP000032221"/>
    </source>
</evidence>
<keyword evidence="2" id="KW-1185">Reference proteome</keyword>
<dbReference type="RefSeq" id="WP_043984399.1">
    <property type="nucleotide sequence ID" value="NZ_JXST01000003.1"/>
</dbReference>